<keyword evidence="1" id="KW-1185">Reference proteome</keyword>
<evidence type="ECO:0000313" key="1">
    <source>
        <dbReference type="Proteomes" id="UP000887565"/>
    </source>
</evidence>
<name>A0A915IFY0_ROMCU</name>
<dbReference type="WBParaSite" id="nRc.2.0.1.t12818-RA">
    <property type="protein sequence ID" value="nRc.2.0.1.t12818-RA"/>
    <property type="gene ID" value="nRc.2.0.1.g12818"/>
</dbReference>
<accession>A0A915IFY0</accession>
<sequence length="187" mass="21300">MMKTEIPDTFDDKSRQTSPVIFGGFSFRHDGDEWLSKSSISHIFISARKKAKLDLDGEEAEDVIYRNVREKSVYWRLDDDYFCKKNPDPIEQTLAPVQSDASTSTNFKRFRKAQGQLSNCPLIDTVSQVIGYTALSAHNFTSFVNDGLCENFQSTVSSNVPVKRQNQEENSLLNLYLIEIVLLEMSL</sequence>
<evidence type="ECO:0000313" key="2">
    <source>
        <dbReference type="WBParaSite" id="nRc.2.0.1.t12818-RA"/>
    </source>
</evidence>
<protein>
    <submittedName>
        <fullName evidence="2">Uncharacterized protein</fullName>
    </submittedName>
</protein>
<proteinExistence type="predicted"/>
<reference evidence="2" key="1">
    <citation type="submission" date="2022-11" db="UniProtKB">
        <authorList>
            <consortium name="WormBaseParasite"/>
        </authorList>
    </citation>
    <scope>IDENTIFICATION</scope>
</reference>
<dbReference type="Proteomes" id="UP000887565">
    <property type="component" value="Unplaced"/>
</dbReference>
<dbReference type="AlphaFoldDB" id="A0A915IFY0"/>
<organism evidence="1 2">
    <name type="scientific">Romanomermis culicivorax</name>
    <name type="common">Nematode worm</name>
    <dbReference type="NCBI Taxonomy" id="13658"/>
    <lineage>
        <taxon>Eukaryota</taxon>
        <taxon>Metazoa</taxon>
        <taxon>Ecdysozoa</taxon>
        <taxon>Nematoda</taxon>
        <taxon>Enoplea</taxon>
        <taxon>Dorylaimia</taxon>
        <taxon>Mermithida</taxon>
        <taxon>Mermithoidea</taxon>
        <taxon>Mermithidae</taxon>
        <taxon>Romanomermis</taxon>
    </lineage>
</organism>